<evidence type="ECO:0000313" key="4">
    <source>
        <dbReference type="Proteomes" id="UP000515152"/>
    </source>
</evidence>
<evidence type="ECO:0000256" key="2">
    <source>
        <dbReference type="ARBA" id="ARBA00023180"/>
    </source>
</evidence>
<evidence type="ECO:0000313" key="5">
    <source>
        <dbReference type="RefSeq" id="XP_031438582.1"/>
    </source>
</evidence>
<keyword evidence="4" id="KW-1185">Reference proteome</keyword>
<dbReference type="InterPro" id="IPR001846">
    <property type="entry name" value="VWF_type-D"/>
</dbReference>
<proteinExistence type="predicted"/>
<dbReference type="GeneID" id="116224076"/>
<organism evidence="4 5">
    <name type="scientific">Clupea harengus</name>
    <name type="common">Atlantic herring</name>
    <dbReference type="NCBI Taxonomy" id="7950"/>
    <lineage>
        <taxon>Eukaryota</taxon>
        <taxon>Metazoa</taxon>
        <taxon>Chordata</taxon>
        <taxon>Craniata</taxon>
        <taxon>Vertebrata</taxon>
        <taxon>Euteleostomi</taxon>
        <taxon>Actinopterygii</taxon>
        <taxon>Neopterygii</taxon>
        <taxon>Teleostei</taxon>
        <taxon>Clupei</taxon>
        <taxon>Clupeiformes</taxon>
        <taxon>Clupeoidei</taxon>
        <taxon>Clupeidae</taxon>
        <taxon>Clupea</taxon>
    </lineage>
</organism>
<dbReference type="RefSeq" id="XP_031438582.1">
    <property type="nucleotide sequence ID" value="XM_031582722.1"/>
</dbReference>
<protein>
    <submittedName>
        <fullName evidence="5">Intestinal mucin-like protein</fullName>
    </submittedName>
</protein>
<dbReference type="Proteomes" id="UP000515152">
    <property type="component" value="Chromosome 16"/>
</dbReference>
<dbReference type="OrthoDB" id="6262482at2759"/>
<evidence type="ECO:0000256" key="1">
    <source>
        <dbReference type="ARBA" id="ARBA00023157"/>
    </source>
</evidence>
<evidence type="ECO:0000259" key="3">
    <source>
        <dbReference type="PROSITE" id="PS51233"/>
    </source>
</evidence>
<dbReference type="Pfam" id="PF08742">
    <property type="entry name" value="C8"/>
    <property type="match status" value="1"/>
</dbReference>
<dbReference type="AlphaFoldDB" id="A0A6P8GSY6"/>
<dbReference type="InterPro" id="IPR014853">
    <property type="entry name" value="VWF/SSPO/ZAN-like_Cys-rich_dom"/>
</dbReference>
<dbReference type="PROSITE" id="PS51233">
    <property type="entry name" value="VWFD"/>
    <property type="match status" value="1"/>
</dbReference>
<dbReference type="InterPro" id="IPR050780">
    <property type="entry name" value="Mucin_vWF_Thrombospondin_sf"/>
</dbReference>
<dbReference type="KEGG" id="char:116224076"/>
<sequence length="239" mass="26237">MMKFRNHTVSLSILSSESRVEATLNQMPVRPPYEEQGIRFETTGFMVSVYIEEIRSYVSLTPSNTLVITLAMEHFQNNTEGQCGECGGSSCLRPSGKRENDTCCAKTASDWIYPDPHKPYCASSHGNVPCDTLLPTPPPCKPPLHASDICEILRHPEFQPCGAVVNLDVLVHSCKSDVCLSGLSNMSCSVFAQAAEACKKAGFCVEWQHLTNGTCNIQCPGGMMYHECQGQLDDYCSGR</sequence>
<accession>A0A6P8GSY6</accession>
<gene>
    <name evidence="5" type="primary">LOC116224076</name>
</gene>
<reference evidence="5" key="1">
    <citation type="submission" date="2025-08" db="UniProtKB">
        <authorList>
            <consortium name="RefSeq"/>
        </authorList>
    </citation>
    <scope>IDENTIFICATION</scope>
</reference>
<dbReference type="PANTHER" id="PTHR11339:SF410">
    <property type="entry name" value="INTESTINAL MUCIN-LIKE PROTEIN"/>
    <property type="match status" value="1"/>
</dbReference>
<keyword evidence="1" id="KW-1015">Disulfide bond</keyword>
<keyword evidence="2" id="KW-0325">Glycoprotein</keyword>
<dbReference type="PANTHER" id="PTHR11339">
    <property type="entry name" value="EXTRACELLULAR MATRIX GLYCOPROTEIN RELATED"/>
    <property type="match status" value="1"/>
</dbReference>
<feature type="domain" description="VWFD" evidence="3">
    <location>
        <begin position="1"/>
        <end position="122"/>
    </location>
</feature>
<name>A0A6P8GSY6_CLUHA</name>